<name>A0A2U8DNA5_9CLOT</name>
<evidence type="ECO:0000313" key="2">
    <source>
        <dbReference type="Proteomes" id="UP000244910"/>
    </source>
</evidence>
<reference evidence="2" key="1">
    <citation type="submission" date="2017-04" db="EMBL/GenBank/DDBJ databases">
        <authorList>
            <person name="Song Y."/>
            <person name="Cho B.-K."/>
        </authorList>
    </citation>
    <scope>NUCLEOTIDE SEQUENCE [LARGE SCALE GENOMIC DNA]</scope>
    <source>
        <strain evidence="2">SL1</strain>
    </source>
</reference>
<evidence type="ECO:0000313" key="1">
    <source>
        <dbReference type="EMBL" id="AWI04143.1"/>
    </source>
</evidence>
<dbReference type="Proteomes" id="UP000244910">
    <property type="component" value="Chromosome"/>
</dbReference>
<dbReference type="OrthoDB" id="1884991at2"/>
<accession>A0A2U8DNA5</accession>
<dbReference type="RefSeq" id="WP_032077519.1">
    <property type="nucleotide sequence ID" value="NZ_CP020953.1"/>
</dbReference>
<dbReference type="KEGG" id="cdrk:B9W14_06415"/>
<dbReference type="EMBL" id="CP020953">
    <property type="protein sequence ID" value="AWI04143.1"/>
    <property type="molecule type" value="Genomic_DNA"/>
</dbReference>
<organism evidence="1 2">
    <name type="scientific">Clostridium drakei</name>
    <dbReference type="NCBI Taxonomy" id="332101"/>
    <lineage>
        <taxon>Bacteria</taxon>
        <taxon>Bacillati</taxon>
        <taxon>Bacillota</taxon>
        <taxon>Clostridia</taxon>
        <taxon>Eubacteriales</taxon>
        <taxon>Clostridiaceae</taxon>
        <taxon>Clostridium</taxon>
    </lineage>
</organism>
<proteinExistence type="predicted"/>
<dbReference type="AlphaFoldDB" id="A0A2U8DNA5"/>
<sequence>MILHTSNGFEYDSEEPKRLSFVLRYAGDNPKYNAARLEYKAKSLIKSKVIFRYKENITHGSAAFLYSSNVFLDKSNSERYLESDPPKSMELNCSTKIIKNPRPSFQLEKANTSRMLKPQLNNVIWKDKFYMLALGLRNLKIEKSKLLRRFIPQLWLESNIELKSFNSHITREDNIFLNNRYALLVNIQSSQSLECSKITDIWIKQFQVLDRKYSNVLNKSNALELGIISERLIFRVSNQFLQSSELRGLFKSFKFLLYSESLRYMDRAKCFLCLNRSNMKYMNRTNIKFGMKRNNLNSCNFRSIEKYMVFFHLHDIYRNQTKLLGCISSRLMDKSKFRLLSKPNSLNMLKAFESKGLNRINLFSILKNRFSKLLKYTPLVCITHTKNGRLISRVNKFRINKFKNIKFIKKENILTIGKINLAKFLGRFHLTRLCKLKNPKSVTKNILFPIYKKFNKALNKNNFNIYCDSQKGISKTNPFSMDLNNRINSLKVIKRWWVVPKGNDYDSKILPPDYDYENYPLIGSYGLGYKGTLSKDVDTQIESMKLKYINENNLAVPYDFIPQVYNQHPNIVNPYMEHDDRNVGLYEIPLAINIMMEMVNLVGLIVHHQASQLCYCTGQEAMWLIMEMLDDWLNMESTIEELNRLDVEEQYHRTYRWVRWEAEKVYFDDRASNRFTGLKAGGQLLANLIEYMKLHHFNIVPIWKDLSRMDYWRNQYNRDNTLGDDISLQLDKIKGKRHLNIEAQKLDRTLNESIPSEK</sequence>
<keyword evidence="2" id="KW-1185">Reference proteome</keyword>
<protein>
    <submittedName>
        <fullName evidence="1">Uncharacterized protein</fullName>
    </submittedName>
</protein>
<gene>
    <name evidence="1" type="ORF">B9W14_06415</name>
</gene>